<dbReference type="Pfam" id="PF08220">
    <property type="entry name" value="HTH_DeoR"/>
    <property type="match status" value="1"/>
</dbReference>
<dbReference type="AlphaFoldDB" id="A0A928KX78"/>
<dbReference type="GO" id="GO:0003700">
    <property type="term" value="F:DNA-binding transcription factor activity"/>
    <property type="evidence" value="ECO:0007669"/>
    <property type="project" value="InterPro"/>
</dbReference>
<name>A0A928KX78_9FIRM</name>
<dbReference type="SMART" id="SM00420">
    <property type="entry name" value="HTH_DEOR"/>
    <property type="match status" value="1"/>
</dbReference>
<proteinExistence type="predicted"/>
<gene>
    <name evidence="5" type="ORF">E7512_09055</name>
</gene>
<evidence type="ECO:0000259" key="4">
    <source>
        <dbReference type="PROSITE" id="PS51000"/>
    </source>
</evidence>
<protein>
    <submittedName>
        <fullName evidence="5">DeoR/GlpR transcriptional regulator</fullName>
    </submittedName>
</protein>
<dbReference type="PANTHER" id="PTHR30363">
    <property type="entry name" value="HTH-TYPE TRANSCRIPTIONAL REGULATOR SRLR-RELATED"/>
    <property type="match status" value="1"/>
</dbReference>
<evidence type="ECO:0000256" key="2">
    <source>
        <dbReference type="ARBA" id="ARBA00023125"/>
    </source>
</evidence>
<dbReference type="Gene3D" id="1.10.10.10">
    <property type="entry name" value="Winged helix-like DNA-binding domain superfamily/Winged helix DNA-binding domain"/>
    <property type="match status" value="1"/>
</dbReference>
<dbReference type="InterPro" id="IPR001034">
    <property type="entry name" value="DeoR_HTH"/>
</dbReference>
<dbReference type="PRINTS" id="PR00037">
    <property type="entry name" value="HTHLACR"/>
</dbReference>
<dbReference type="PANTHER" id="PTHR30363:SF44">
    <property type="entry name" value="AGA OPERON TRANSCRIPTIONAL REPRESSOR-RELATED"/>
    <property type="match status" value="1"/>
</dbReference>
<evidence type="ECO:0000256" key="3">
    <source>
        <dbReference type="ARBA" id="ARBA00023163"/>
    </source>
</evidence>
<dbReference type="EMBL" id="SVNY01000004">
    <property type="protein sequence ID" value="MBE6833710.1"/>
    <property type="molecule type" value="Genomic_DNA"/>
</dbReference>
<keyword evidence="2" id="KW-0238">DNA-binding</keyword>
<dbReference type="GO" id="GO:0003677">
    <property type="term" value="F:DNA binding"/>
    <property type="evidence" value="ECO:0007669"/>
    <property type="project" value="UniProtKB-KW"/>
</dbReference>
<evidence type="ECO:0000313" key="6">
    <source>
        <dbReference type="Proteomes" id="UP000754750"/>
    </source>
</evidence>
<dbReference type="SUPFAM" id="SSF46785">
    <property type="entry name" value="Winged helix' DNA-binding domain"/>
    <property type="match status" value="1"/>
</dbReference>
<evidence type="ECO:0000313" key="5">
    <source>
        <dbReference type="EMBL" id="MBE6833710.1"/>
    </source>
</evidence>
<keyword evidence="3" id="KW-0804">Transcription</keyword>
<organism evidence="5 6">
    <name type="scientific">Faecalispora sporosphaeroides</name>
    <dbReference type="NCBI Taxonomy" id="1549"/>
    <lineage>
        <taxon>Bacteria</taxon>
        <taxon>Bacillati</taxon>
        <taxon>Bacillota</taxon>
        <taxon>Clostridia</taxon>
        <taxon>Eubacteriales</taxon>
        <taxon>Oscillospiraceae</taxon>
        <taxon>Faecalispora</taxon>
    </lineage>
</organism>
<dbReference type="Proteomes" id="UP000754750">
    <property type="component" value="Unassembled WGS sequence"/>
</dbReference>
<dbReference type="PROSITE" id="PS00894">
    <property type="entry name" value="HTH_DEOR_1"/>
    <property type="match status" value="1"/>
</dbReference>
<dbReference type="InterPro" id="IPR018356">
    <property type="entry name" value="Tscrpt_reg_HTH_DeoR_CS"/>
</dbReference>
<evidence type="ECO:0000256" key="1">
    <source>
        <dbReference type="ARBA" id="ARBA00023015"/>
    </source>
</evidence>
<dbReference type="InterPro" id="IPR036390">
    <property type="entry name" value="WH_DNA-bd_sf"/>
</dbReference>
<reference evidence="5" key="1">
    <citation type="submission" date="2019-04" db="EMBL/GenBank/DDBJ databases">
        <title>Evolution of Biomass-Degrading Anaerobic Consortia Revealed by Metagenomics.</title>
        <authorList>
            <person name="Peng X."/>
        </authorList>
    </citation>
    <scope>NUCLEOTIDE SEQUENCE</scope>
    <source>
        <strain evidence="5">SIG551</strain>
    </source>
</reference>
<keyword evidence="1" id="KW-0805">Transcription regulation</keyword>
<dbReference type="InterPro" id="IPR036388">
    <property type="entry name" value="WH-like_DNA-bd_sf"/>
</dbReference>
<dbReference type="InterPro" id="IPR050313">
    <property type="entry name" value="Carb_Metab_HTH_regulators"/>
</dbReference>
<sequence>MLIQGRQEIIMEMLLDKASVKVSELAQIFDVSIETIRRDLDFLGKQGRLIKVYGGAILEHVVAQEVNQIRSVQNAESTLMEW</sequence>
<dbReference type="PROSITE" id="PS51000">
    <property type="entry name" value="HTH_DEOR_2"/>
    <property type="match status" value="1"/>
</dbReference>
<comment type="caution">
    <text evidence="5">The sequence shown here is derived from an EMBL/GenBank/DDBJ whole genome shotgun (WGS) entry which is preliminary data.</text>
</comment>
<feature type="domain" description="HTH deoR-type" evidence="4">
    <location>
        <begin position="3"/>
        <end position="58"/>
    </location>
</feature>
<accession>A0A928KX78</accession>